<feature type="domain" description="HTH lysR-type" evidence="5">
    <location>
        <begin position="1"/>
        <end position="58"/>
    </location>
</feature>
<dbReference type="InterPro" id="IPR005119">
    <property type="entry name" value="LysR_subst-bd"/>
</dbReference>
<dbReference type="PANTHER" id="PTHR30537">
    <property type="entry name" value="HTH-TYPE TRANSCRIPTIONAL REGULATOR"/>
    <property type="match status" value="1"/>
</dbReference>
<dbReference type="PANTHER" id="PTHR30537:SF5">
    <property type="entry name" value="HTH-TYPE TRANSCRIPTIONAL ACTIVATOR TTDR-RELATED"/>
    <property type="match status" value="1"/>
</dbReference>
<evidence type="ECO:0000256" key="4">
    <source>
        <dbReference type="ARBA" id="ARBA00023163"/>
    </source>
</evidence>
<organism evidence="6 7">
    <name type="scientific">Conservatibacter flavescens</name>
    <dbReference type="NCBI Taxonomy" id="28161"/>
    <lineage>
        <taxon>Bacteria</taxon>
        <taxon>Pseudomonadati</taxon>
        <taxon>Pseudomonadota</taxon>
        <taxon>Gammaproteobacteria</taxon>
        <taxon>Pasteurellales</taxon>
        <taxon>Pasteurellaceae</taxon>
        <taxon>Conservatibacter</taxon>
    </lineage>
</organism>
<keyword evidence="2" id="KW-0805">Transcription regulation</keyword>
<dbReference type="Pfam" id="PF03466">
    <property type="entry name" value="LysR_substrate"/>
    <property type="match status" value="1"/>
</dbReference>
<dbReference type="GO" id="GO:0043565">
    <property type="term" value="F:sequence-specific DNA binding"/>
    <property type="evidence" value="ECO:0007669"/>
    <property type="project" value="TreeGrafter"/>
</dbReference>
<dbReference type="InterPro" id="IPR036388">
    <property type="entry name" value="WH-like_DNA-bd_sf"/>
</dbReference>
<dbReference type="EMBL" id="PHHA01000020">
    <property type="protein sequence ID" value="PJG84913.1"/>
    <property type="molecule type" value="Genomic_DNA"/>
</dbReference>
<reference evidence="6 7" key="1">
    <citation type="submission" date="2017-11" db="EMBL/GenBank/DDBJ databases">
        <title>Reclassification of Bisgaard taxon 7 as Conservatibacter flavescens gen. nov., sp. nov.</title>
        <authorList>
            <person name="Christensen H."/>
        </authorList>
    </citation>
    <scope>NUCLEOTIDE SEQUENCE [LARGE SCALE GENOMIC DNA]</scope>
    <source>
        <strain evidence="6 7">7_4</strain>
    </source>
</reference>
<name>A0A2M8S192_9PAST</name>
<dbReference type="FunFam" id="1.10.10.10:FF:000001">
    <property type="entry name" value="LysR family transcriptional regulator"/>
    <property type="match status" value="1"/>
</dbReference>
<dbReference type="PROSITE" id="PS50931">
    <property type="entry name" value="HTH_LYSR"/>
    <property type="match status" value="1"/>
</dbReference>
<gene>
    <name evidence="6" type="ORF">CVP05_08730</name>
</gene>
<dbReference type="SUPFAM" id="SSF53850">
    <property type="entry name" value="Periplasmic binding protein-like II"/>
    <property type="match status" value="1"/>
</dbReference>
<dbReference type="Proteomes" id="UP000229329">
    <property type="component" value="Unassembled WGS sequence"/>
</dbReference>
<dbReference type="RefSeq" id="WP_100289190.1">
    <property type="nucleotide sequence ID" value="NZ_PHHA01000020.1"/>
</dbReference>
<dbReference type="InterPro" id="IPR058163">
    <property type="entry name" value="LysR-type_TF_proteobact-type"/>
</dbReference>
<accession>A0A2M8S192</accession>
<dbReference type="InterPro" id="IPR000847">
    <property type="entry name" value="LysR_HTH_N"/>
</dbReference>
<evidence type="ECO:0000256" key="1">
    <source>
        <dbReference type="ARBA" id="ARBA00009437"/>
    </source>
</evidence>
<evidence type="ECO:0000256" key="3">
    <source>
        <dbReference type="ARBA" id="ARBA00023125"/>
    </source>
</evidence>
<dbReference type="SUPFAM" id="SSF46785">
    <property type="entry name" value="Winged helix' DNA-binding domain"/>
    <property type="match status" value="1"/>
</dbReference>
<dbReference type="InterPro" id="IPR036390">
    <property type="entry name" value="WH_DNA-bd_sf"/>
</dbReference>
<keyword evidence="7" id="KW-1185">Reference proteome</keyword>
<sequence>MDLNALRLFIATAQAGSLSKAAEKIGVPLPTLSRRLTELENELKTQLLDRGRKGVRLTTSGQRLFDQTFYNIEALLEAERNVKSDLQNLHGKLRLSLPPNFEFWGELIIAFQQAYPNIDVSCHYTDMLLDLTQDQIDVALRIGELYTDKVRAKKCPNIRHYLYASPEFIERFGTPSAPNALAEYALAGWHFSRSMANFWHLADEKFVPELRFSANNFNVLCDYALAGMAITELPEFIARPHLESGRLVKIFAEYPLLDLNVHLIYAAHRHPSTIVRAYLAFCESWLQTRFK</sequence>
<evidence type="ECO:0000313" key="6">
    <source>
        <dbReference type="EMBL" id="PJG84913.1"/>
    </source>
</evidence>
<proteinExistence type="inferred from homology"/>
<comment type="similarity">
    <text evidence="1">Belongs to the LysR transcriptional regulatory family.</text>
</comment>
<dbReference type="Gene3D" id="1.10.10.10">
    <property type="entry name" value="Winged helix-like DNA-binding domain superfamily/Winged helix DNA-binding domain"/>
    <property type="match status" value="1"/>
</dbReference>
<dbReference type="AlphaFoldDB" id="A0A2M8S192"/>
<dbReference type="GO" id="GO:0006351">
    <property type="term" value="P:DNA-templated transcription"/>
    <property type="evidence" value="ECO:0007669"/>
    <property type="project" value="TreeGrafter"/>
</dbReference>
<dbReference type="Pfam" id="PF00126">
    <property type="entry name" value="HTH_1"/>
    <property type="match status" value="1"/>
</dbReference>
<evidence type="ECO:0000256" key="2">
    <source>
        <dbReference type="ARBA" id="ARBA00023015"/>
    </source>
</evidence>
<keyword evidence="4" id="KW-0804">Transcription</keyword>
<protein>
    <submittedName>
        <fullName evidence="6">LysR family transcriptional regulator</fullName>
    </submittedName>
</protein>
<dbReference type="GO" id="GO:0003700">
    <property type="term" value="F:DNA-binding transcription factor activity"/>
    <property type="evidence" value="ECO:0007669"/>
    <property type="project" value="InterPro"/>
</dbReference>
<evidence type="ECO:0000313" key="7">
    <source>
        <dbReference type="Proteomes" id="UP000229329"/>
    </source>
</evidence>
<comment type="caution">
    <text evidence="6">The sequence shown here is derived from an EMBL/GenBank/DDBJ whole genome shotgun (WGS) entry which is preliminary data.</text>
</comment>
<keyword evidence="3" id="KW-0238">DNA-binding</keyword>
<dbReference type="Gene3D" id="3.40.190.290">
    <property type="match status" value="1"/>
</dbReference>
<dbReference type="OrthoDB" id="8885940at2"/>
<evidence type="ECO:0000259" key="5">
    <source>
        <dbReference type="PROSITE" id="PS50931"/>
    </source>
</evidence>
<dbReference type="CDD" id="cd08422">
    <property type="entry name" value="PBP2_CrgA_like"/>
    <property type="match status" value="1"/>
</dbReference>